<reference evidence="5" key="2">
    <citation type="submission" date="2023-01" db="EMBL/GenBank/DDBJ databases">
        <authorList>
            <person name="Sun Q."/>
            <person name="Evtushenko L."/>
        </authorList>
    </citation>
    <scope>NUCLEOTIDE SEQUENCE</scope>
    <source>
        <strain evidence="5">VKM Ac-1020</strain>
    </source>
</reference>
<sequence length="222" mass="23728">MQPRIRAHTESLTDNVFQHLAREICEGRYSPGEALELAEIAQELGISRMPVREAIRRLVPLGLVDVEASRWTRVAPVTPASTKAAAEFAAYLAGGVARVAIPKLAGTTLHAAASAELAALASAAEPRDLLLSSTRFVSALARAAENEHLLEAWNAARITLLFHVGHVVRTGLSHDIDMAPTISQLKRAFEAGDGAEVATHLQEFFLPAAFADCRPAVEEGAP</sequence>
<keyword evidence="6" id="KW-1185">Reference proteome</keyword>
<feature type="domain" description="HTH gntR-type" evidence="4">
    <location>
        <begin position="10"/>
        <end position="77"/>
    </location>
</feature>
<dbReference type="RefSeq" id="WP_271174482.1">
    <property type="nucleotide sequence ID" value="NZ_BSEJ01000017.1"/>
</dbReference>
<evidence type="ECO:0000313" key="5">
    <source>
        <dbReference type="EMBL" id="GLJ62799.1"/>
    </source>
</evidence>
<dbReference type="InterPro" id="IPR036390">
    <property type="entry name" value="WH_DNA-bd_sf"/>
</dbReference>
<keyword evidence="2" id="KW-0238">DNA-binding</keyword>
<evidence type="ECO:0000256" key="2">
    <source>
        <dbReference type="ARBA" id="ARBA00023125"/>
    </source>
</evidence>
<evidence type="ECO:0000259" key="4">
    <source>
        <dbReference type="PROSITE" id="PS50949"/>
    </source>
</evidence>
<organism evidence="5 6">
    <name type="scientific">Microbacterium barkeri</name>
    <dbReference type="NCBI Taxonomy" id="33917"/>
    <lineage>
        <taxon>Bacteria</taxon>
        <taxon>Bacillati</taxon>
        <taxon>Actinomycetota</taxon>
        <taxon>Actinomycetes</taxon>
        <taxon>Micrococcales</taxon>
        <taxon>Microbacteriaceae</taxon>
        <taxon>Microbacterium</taxon>
    </lineage>
</organism>
<dbReference type="CDD" id="cd07377">
    <property type="entry name" value="WHTH_GntR"/>
    <property type="match status" value="1"/>
</dbReference>
<dbReference type="PANTHER" id="PTHR43537:SF24">
    <property type="entry name" value="GLUCONATE OPERON TRANSCRIPTIONAL REPRESSOR"/>
    <property type="match status" value="1"/>
</dbReference>
<dbReference type="GO" id="GO:0003677">
    <property type="term" value="F:DNA binding"/>
    <property type="evidence" value="ECO:0007669"/>
    <property type="project" value="UniProtKB-KW"/>
</dbReference>
<keyword evidence="1" id="KW-0805">Transcription regulation</keyword>
<dbReference type="InterPro" id="IPR000524">
    <property type="entry name" value="Tscrpt_reg_HTH_GntR"/>
</dbReference>
<evidence type="ECO:0000256" key="3">
    <source>
        <dbReference type="ARBA" id="ARBA00023163"/>
    </source>
</evidence>
<proteinExistence type="predicted"/>
<gene>
    <name evidence="5" type="ORF">GCM10017576_29300</name>
</gene>
<dbReference type="InterPro" id="IPR036388">
    <property type="entry name" value="WH-like_DNA-bd_sf"/>
</dbReference>
<dbReference type="Pfam" id="PF00392">
    <property type="entry name" value="GntR"/>
    <property type="match status" value="1"/>
</dbReference>
<evidence type="ECO:0000313" key="6">
    <source>
        <dbReference type="Proteomes" id="UP001142462"/>
    </source>
</evidence>
<dbReference type="SUPFAM" id="SSF46785">
    <property type="entry name" value="Winged helix' DNA-binding domain"/>
    <property type="match status" value="1"/>
</dbReference>
<reference evidence="5" key="1">
    <citation type="journal article" date="2014" name="Int. J. Syst. Evol. Microbiol.">
        <title>Complete genome sequence of Corynebacterium casei LMG S-19264T (=DSM 44701T), isolated from a smear-ripened cheese.</title>
        <authorList>
            <consortium name="US DOE Joint Genome Institute (JGI-PGF)"/>
            <person name="Walter F."/>
            <person name="Albersmeier A."/>
            <person name="Kalinowski J."/>
            <person name="Ruckert C."/>
        </authorList>
    </citation>
    <scope>NUCLEOTIDE SEQUENCE</scope>
    <source>
        <strain evidence="5">VKM Ac-1020</strain>
    </source>
</reference>
<dbReference type="PANTHER" id="PTHR43537">
    <property type="entry name" value="TRANSCRIPTIONAL REGULATOR, GNTR FAMILY"/>
    <property type="match status" value="1"/>
</dbReference>
<dbReference type="PROSITE" id="PS50949">
    <property type="entry name" value="HTH_GNTR"/>
    <property type="match status" value="1"/>
</dbReference>
<evidence type="ECO:0000256" key="1">
    <source>
        <dbReference type="ARBA" id="ARBA00023015"/>
    </source>
</evidence>
<protein>
    <recommendedName>
        <fullName evidence="4">HTH gntR-type domain-containing protein</fullName>
    </recommendedName>
</protein>
<keyword evidence="3" id="KW-0804">Transcription</keyword>
<dbReference type="AlphaFoldDB" id="A0A9W6LXF6"/>
<dbReference type="EMBL" id="BSEJ01000017">
    <property type="protein sequence ID" value="GLJ62799.1"/>
    <property type="molecule type" value="Genomic_DNA"/>
</dbReference>
<dbReference type="GO" id="GO:0003700">
    <property type="term" value="F:DNA-binding transcription factor activity"/>
    <property type="evidence" value="ECO:0007669"/>
    <property type="project" value="InterPro"/>
</dbReference>
<name>A0A9W6LXF6_9MICO</name>
<comment type="caution">
    <text evidence="5">The sequence shown here is derived from an EMBL/GenBank/DDBJ whole genome shotgun (WGS) entry which is preliminary data.</text>
</comment>
<dbReference type="Gene3D" id="1.10.10.10">
    <property type="entry name" value="Winged helix-like DNA-binding domain superfamily/Winged helix DNA-binding domain"/>
    <property type="match status" value="1"/>
</dbReference>
<accession>A0A9W6LXF6</accession>
<dbReference type="SMART" id="SM00345">
    <property type="entry name" value="HTH_GNTR"/>
    <property type="match status" value="1"/>
</dbReference>
<dbReference type="Proteomes" id="UP001142462">
    <property type="component" value="Unassembled WGS sequence"/>
</dbReference>